<feature type="compositionally biased region" description="Low complexity" evidence="1">
    <location>
        <begin position="106"/>
        <end position="147"/>
    </location>
</feature>
<proteinExistence type="predicted"/>
<dbReference type="EMBL" id="MN739564">
    <property type="protein sequence ID" value="QHT13227.1"/>
    <property type="molecule type" value="Genomic_DNA"/>
</dbReference>
<accession>A0A6C0D9N4</accession>
<sequence>MAPEPKQEIKPRVERVDTPTTLQILADDFEEITREFEVNVAQWRADHPIKPIQRVVKPKKVIEEDEDEYEYDDTEDAPRNFRFKWKMRYGKLPRHLTLNTASSPIPTSQTPTPTSQTPTSQTPTPTSQTPTPTSQTPTPTSQTPTPTNRQQKKSRKPQEDSSPDNWSGLQTISFGDMSVDLYFESNPRAKPPMVTMYNFISITTMLEKEAATSEEEENN</sequence>
<protein>
    <submittedName>
        <fullName evidence="2">Uncharacterized protein</fullName>
    </submittedName>
</protein>
<organism evidence="2">
    <name type="scientific">viral metagenome</name>
    <dbReference type="NCBI Taxonomy" id="1070528"/>
    <lineage>
        <taxon>unclassified sequences</taxon>
        <taxon>metagenomes</taxon>
        <taxon>organismal metagenomes</taxon>
    </lineage>
</organism>
<name>A0A6C0D9N4_9ZZZZ</name>
<reference evidence="2" key="1">
    <citation type="journal article" date="2020" name="Nature">
        <title>Giant virus diversity and host interactions through global metagenomics.</title>
        <authorList>
            <person name="Schulz F."/>
            <person name="Roux S."/>
            <person name="Paez-Espino D."/>
            <person name="Jungbluth S."/>
            <person name="Walsh D.A."/>
            <person name="Denef V.J."/>
            <person name="McMahon K.D."/>
            <person name="Konstantinidis K.T."/>
            <person name="Eloe-Fadrosh E.A."/>
            <person name="Kyrpides N.C."/>
            <person name="Woyke T."/>
        </authorList>
    </citation>
    <scope>NUCLEOTIDE SEQUENCE</scope>
    <source>
        <strain evidence="2">GVMAG-M-3300023174-131</strain>
    </source>
</reference>
<evidence type="ECO:0000256" key="1">
    <source>
        <dbReference type="SAM" id="MobiDB-lite"/>
    </source>
</evidence>
<evidence type="ECO:0000313" key="2">
    <source>
        <dbReference type="EMBL" id="QHT13227.1"/>
    </source>
</evidence>
<feature type="region of interest" description="Disordered" evidence="1">
    <location>
        <begin position="95"/>
        <end position="171"/>
    </location>
</feature>
<dbReference type="AlphaFoldDB" id="A0A6C0D9N4"/>